<dbReference type="Proteomes" id="UP000566819">
    <property type="component" value="Unassembled WGS sequence"/>
</dbReference>
<dbReference type="PANTHER" id="PTHR24180:SF45">
    <property type="entry name" value="POLY [ADP-RIBOSE] POLYMERASE TANKYRASE"/>
    <property type="match status" value="1"/>
</dbReference>
<dbReference type="AlphaFoldDB" id="A0A8H4RC65"/>
<dbReference type="Gene3D" id="1.25.40.20">
    <property type="entry name" value="Ankyrin repeat-containing domain"/>
    <property type="match status" value="2"/>
</dbReference>
<name>A0A8H4RC65_9HELO</name>
<evidence type="ECO:0000256" key="3">
    <source>
        <dbReference type="PROSITE-ProRule" id="PRU00023"/>
    </source>
</evidence>
<evidence type="ECO:0000313" key="6">
    <source>
        <dbReference type="Proteomes" id="UP000566819"/>
    </source>
</evidence>
<evidence type="ECO:0000256" key="1">
    <source>
        <dbReference type="ARBA" id="ARBA00022737"/>
    </source>
</evidence>
<keyword evidence="6" id="KW-1185">Reference proteome</keyword>
<sequence>MAEVLGIVTSGISVAQVAGQLAGCVQQLRRLCKAMREMPAEMQIVLEEVHILGDLFSHLRIVDEEKFQSGSADLVKASLAHCQAGVKTLEALVSRTSISMEEGRGPKRWHLMKAALRKEDIRDLKQRLEAAKSLLQLAMTCYSMNLTGRHMELLRLCDARDVSGKNIEEGTTSGRAQLGIPYVLLANLDIAWSSHFTFISPSLQAKRVVSKFSPGFQLLGQIRWLDGDGEDGIKELAELFHSGKASPLDVLPDGTTMPERILSLPWPNGRAQLMLLNMLVSMGAPINTSSIIYRCATWNGAGPWQTGLDNKSDAHKQLLKTLLRLGFDPSEMESFSLEKWPDEHSPMPVGRIDDPLFVEWITEMIKVSPEFAGTGSLSEAVLIGSQEEVKTCIEHYPFCDEKNALGQSALHLAVLRPHHLGLLISSGANIDAQDCNGRTPLMYSAIIGSSESAIMLLKGGANIWLKDTLYCKQDFIHYAIFGNHWPFFMKVLDFIRQSRSFRSDEIQRLLDTTIILWAGTSSDYRESKHFKTLLEWGANPEVRFRDRRGWRDESDLTLLHVIKNVSEFDALVTRGFTSFNDPSSSGAHPLIFLADSGDANLVEKCISYGSNVDHQDHMGKTALHAIAEQIWEPYKYSGQEACCSYGYNNNHISMIDCERVLLSGTADPLLSDCCRCACSREGCIPGHILLKLRFYNMAPSSILFSVRIFIRTLEHLRTVQLNQDIGVALQVLLDMIRVAEFENLELTHTCLDEIRDEEREIIQELEDRLTRIQKSIDTLETGLDSIWIQYFRVLMTTRVRRLDILINHVDMSSKKPFLRVKDRCWAESVDAYISWVEGNKHKMTTEKEPDWYEKRLSWIDAFRDILEAPVFEESLEKEEVLDISLL</sequence>
<dbReference type="SMART" id="SM00248">
    <property type="entry name" value="ANK"/>
    <property type="match status" value="3"/>
</dbReference>
<evidence type="ECO:0008006" key="7">
    <source>
        <dbReference type="Google" id="ProtNLM"/>
    </source>
</evidence>
<keyword evidence="1" id="KW-0677">Repeat</keyword>
<dbReference type="PANTHER" id="PTHR24180">
    <property type="entry name" value="CYCLIN-DEPENDENT KINASE INHIBITOR 2C-RELATED"/>
    <property type="match status" value="1"/>
</dbReference>
<dbReference type="InterPro" id="IPR051637">
    <property type="entry name" value="Ank_repeat_dom-contain_49"/>
</dbReference>
<keyword evidence="4" id="KW-0175">Coiled coil</keyword>
<dbReference type="EMBL" id="JAAMPI010000972">
    <property type="protein sequence ID" value="KAF4627422.1"/>
    <property type="molecule type" value="Genomic_DNA"/>
</dbReference>
<dbReference type="Pfam" id="PF12796">
    <property type="entry name" value="Ank_2"/>
    <property type="match status" value="1"/>
</dbReference>
<feature type="coiled-coil region" evidence="4">
    <location>
        <begin position="755"/>
        <end position="782"/>
    </location>
</feature>
<dbReference type="SUPFAM" id="SSF48403">
    <property type="entry name" value="Ankyrin repeat"/>
    <property type="match status" value="1"/>
</dbReference>
<accession>A0A8H4RC65</accession>
<feature type="repeat" description="ANK" evidence="3">
    <location>
        <begin position="436"/>
        <end position="468"/>
    </location>
</feature>
<dbReference type="InterPro" id="IPR002110">
    <property type="entry name" value="Ankyrin_rpt"/>
</dbReference>
<evidence type="ECO:0000313" key="5">
    <source>
        <dbReference type="EMBL" id="KAF4627422.1"/>
    </source>
</evidence>
<evidence type="ECO:0000256" key="2">
    <source>
        <dbReference type="ARBA" id="ARBA00023043"/>
    </source>
</evidence>
<reference evidence="5 6" key="1">
    <citation type="submission" date="2020-03" db="EMBL/GenBank/DDBJ databases">
        <title>Draft Genome Sequence of Cudoniella acicularis.</title>
        <authorList>
            <person name="Buettner E."/>
            <person name="Kellner H."/>
        </authorList>
    </citation>
    <scope>NUCLEOTIDE SEQUENCE [LARGE SCALE GENOMIC DNA]</scope>
    <source>
        <strain evidence="5 6">DSM 108380</strain>
    </source>
</reference>
<proteinExistence type="predicted"/>
<protein>
    <recommendedName>
        <fullName evidence="7">Fungal N-terminal domain-containing protein</fullName>
    </recommendedName>
</protein>
<dbReference type="InterPro" id="IPR036770">
    <property type="entry name" value="Ankyrin_rpt-contain_sf"/>
</dbReference>
<dbReference type="OrthoDB" id="3200163at2759"/>
<keyword evidence="2 3" id="KW-0040">ANK repeat</keyword>
<dbReference type="PROSITE" id="PS50088">
    <property type="entry name" value="ANK_REPEAT"/>
    <property type="match status" value="1"/>
</dbReference>
<comment type="caution">
    <text evidence="5">The sequence shown here is derived from an EMBL/GenBank/DDBJ whole genome shotgun (WGS) entry which is preliminary data.</text>
</comment>
<evidence type="ECO:0000256" key="4">
    <source>
        <dbReference type="SAM" id="Coils"/>
    </source>
</evidence>
<gene>
    <name evidence="5" type="ORF">G7Y89_g10729</name>
</gene>
<dbReference type="PROSITE" id="PS50297">
    <property type="entry name" value="ANK_REP_REGION"/>
    <property type="match status" value="1"/>
</dbReference>
<organism evidence="5 6">
    <name type="scientific">Cudoniella acicularis</name>
    <dbReference type="NCBI Taxonomy" id="354080"/>
    <lineage>
        <taxon>Eukaryota</taxon>
        <taxon>Fungi</taxon>
        <taxon>Dikarya</taxon>
        <taxon>Ascomycota</taxon>
        <taxon>Pezizomycotina</taxon>
        <taxon>Leotiomycetes</taxon>
        <taxon>Helotiales</taxon>
        <taxon>Tricladiaceae</taxon>
        <taxon>Cudoniella</taxon>
    </lineage>
</organism>